<dbReference type="InterPro" id="IPR007841">
    <property type="entry name" value="UPF0210"/>
</dbReference>
<gene>
    <name evidence="1" type="ORF">ENV14_06285</name>
</gene>
<dbReference type="AlphaFoldDB" id="A0A7C4BDX4"/>
<protein>
    <submittedName>
        <fullName evidence="1">DUF711 family protein</fullName>
    </submittedName>
</protein>
<reference evidence="1" key="1">
    <citation type="journal article" date="2020" name="mSystems">
        <title>Genome- and Community-Level Interaction Insights into Carbon Utilization and Element Cycling Functions of Hydrothermarchaeota in Hydrothermal Sediment.</title>
        <authorList>
            <person name="Zhou Z."/>
            <person name="Liu Y."/>
            <person name="Xu W."/>
            <person name="Pan J."/>
            <person name="Luo Z.H."/>
            <person name="Li M."/>
        </authorList>
    </citation>
    <scope>NUCLEOTIDE SEQUENCE [LARGE SCALE GENOMIC DNA]</scope>
    <source>
        <strain evidence="1">SpSt-732</strain>
    </source>
</reference>
<comment type="caution">
    <text evidence="1">The sequence shown here is derived from an EMBL/GenBank/DDBJ whole genome shotgun (WGS) entry which is preliminary data.</text>
</comment>
<dbReference type="Gene3D" id="3.20.70.20">
    <property type="match status" value="1"/>
</dbReference>
<dbReference type="PANTHER" id="PTHR37560:SF2">
    <property type="entry name" value="DUF711 DOMAIN-CONTAINING PROTEIN"/>
    <property type="match status" value="1"/>
</dbReference>
<sequence length="359" mass="39217">MPLARALTVFVPVHSWRAEEIVDRTIALAERVFSCAERVDLNVWTNRVVLPVIPPAALDCNNIVRIASEVESVLKDEGVLIAFPLDPGHKCLRKAEALLTLENAYFSTACSSAECLQKVSEAVYSSRDVELDAFTRFAISFGTWLETPYFPATANTSNTIGFSLSLRYVDAIAKAVEGGGEKLFEFLRGVTKKAGYIASCSSIPFQGIDFSISPWVNSEESVALLIESLLKAPLGSPGTLNVLYNLNALVKALPKKVGAKHTGFNEVMLPVAEDSVLSQRIKEGYVRVRDLIGYSFVCVAGLDMVALPREADIPMLAGDMLTVYRVKGRVVAMRIIPTDMEEGSEVRLKNFGTTYVAKV</sequence>
<dbReference type="EMBL" id="DTFF01000050">
    <property type="protein sequence ID" value="HGI87977.1"/>
    <property type="molecule type" value="Genomic_DNA"/>
</dbReference>
<dbReference type="Pfam" id="PF05167">
    <property type="entry name" value="DUF711"/>
    <property type="match status" value="1"/>
</dbReference>
<accession>A0A7C4BDX4</accession>
<name>A0A7C4BDX4_9CREN</name>
<evidence type="ECO:0000313" key="1">
    <source>
        <dbReference type="EMBL" id="HGI87977.1"/>
    </source>
</evidence>
<dbReference type="PANTHER" id="PTHR37560">
    <property type="entry name" value="UPF0210 PROTEIN SPR0218"/>
    <property type="match status" value="1"/>
</dbReference>
<proteinExistence type="predicted"/>
<dbReference type="SUPFAM" id="SSF51998">
    <property type="entry name" value="PFL-like glycyl radical enzymes"/>
    <property type="match status" value="1"/>
</dbReference>
<organism evidence="1">
    <name type="scientific">Ignisphaera aggregans</name>
    <dbReference type="NCBI Taxonomy" id="334771"/>
    <lineage>
        <taxon>Archaea</taxon>
        <taxon>Thermoproteota</taxon>
        <taxon>Thermoprotei</taxon>
        <taxon>Desulfurococcales</taxon>
        <taxon>Desulfurococcaceae</taxon>
        <taxon>Ignisphaera</taxon>
    </lineage>
</organism>